<keyword evidence="6" id="KW-0812">Transmembrane</keyword>
<dbReference type="PROSITE" id="PS50110">
    <property type="entry name" value="RESPONSE_REGULATORY"/>
    <property type="match status" value="1"/>
</dbReference>
<evidence type="ECO:0000256" key="3">
    <source>
        <dbReference type="ARBA" id="ARBA00022553"/>
    </source>
</evidence>
<dbReference type="SMART" id="SM00062">
    <property type="entry name" value="PBPb"/>
    <property type="match status" value="1"/>
</dbReference>
<dbReference type="Pfam" id="PF00512">
    <property type="entry name" value="HisKA"/>
    <property type="match status" value="1"/>
</dbReference>
<dbReference type="SMART" id="SM00387">
    <property type="entry name" value="HATPase_c"/>
    <property type="match status" value="1"/>
</dbReference>
<dbReference type="Proteomes" id="UP001320148">
    <property type="component" value="Chromosome"/>
</dbReference>
<dbReference type="SMART" id="SM00388">
    <property type="entry name" value="HisKA"/>
    <property type="match status" value="1"/>
</dbReference>
<dbReference type="InterPro" id="IPR001638">
    <property type="entry name" value="Solute-binding_3/MltF_N"/>
</dbReference>
<dbReference type="CDD" id="cd00082">
    <property type="entry name" value="HisKA"/>
    <property type="match status" value="1"/>
</dbReference>
<dbReference type="Pfam" id="PF02518">
    <property type="entry name" value="HATPase_c"/>
    <property type="match status" value="1"/>
</dbReference>
<dbReference type="InterPro" id="IPR001789">
    <property type="entry name" value="Sig_transdc_resp-reg_receiver"/>
</dbReference>
<keyword evidence="3 4" id="KW-0597">Phosphoprotein</keyword>
<gene>
    <name evidence="9" type="ORF">DSLASN_19110</name>
</gene>
<dbReference type="SUPFAM" id="SSF55785">
    <property type="entry name" value="PYP-like sensor domain (PAS domain)"/>
    <property type="match status" value="1"/>
</dbReference>
<dbReference type="Gene3D" id="3.40.190.10">
    <property type="entry name" value="Periplasmic binding protein-like II"/>
    <property type="match status" value="2"/>
</dbReference>
<dbReference type="InterPro" id="IPR004358">
    <property type="entry name" value="Sig_transdc_His_kin-like_C"/>
</dbReference>
<dbReference type="Pfam" id="PF00072">
    <property type="entry name" value="Response_reg"/>
    <property type="match status" value="1"/>
</dbReference>
<evidence type="ECO:0000256" key="6">
    <source>
        <dbReference type="SAM" id="Phobius"/>
    </source>
</evidence>
<dbReference type="PANTHER" id="PTHR43065">
    <property type="entry name" value="SENSOR HISTIDINE KINASE"/>
    <property type="match status" value="1"/>
</dbReference>
<dbReference type="PROSITE" id="PS50109">
    <property type="entry name" value="HIS_KIN"/>
    <property type="match status" value="1"/>
</dbReference>
<dbReference type="Gene3D" id="3.30.450.20">
    <property type="entry name" value="PAS domain"/>
    <property type="match status" value="1"/>
</dbReference>
<evidence type="ECO:0000256" key="2">
    <source>
        <dbReference type="ARBA" id="ARBA00012438"/>
    </source>
</evidence>
<dbReference type="Gene3D" id="3.40.50.2300">
    <property type="match status" value="1"/>
</dbReference>
<protein>
    <recommendedName>
        <fullName evidence="2">histidine kinase</fullName>
        <ecNumber evidence="2">2.7.13.3</ecNumber>
    </recommendedName>
</protein>
<feature type="coiled-coil region" evidence="5">
    <location>
        <begin position="496"/>
        <end position="528"/>
    </location>
</feature>
<dbReference type="EMBL" id="AP024488">
    <property type="protein sequence ID" value="BCS96279.1"/>
    <property type="molecule type" value="Genomic_DNA"/>
</dbReference>
<keyword evidence="10" id="KW-1185">Reference proteome</keyword>
<keyword evidence="6" id="KW-1133">Transmembrane helix</keyword>
<dbReference type="PANTHER" id="PTHR43065:SF42">
    <property type="entry name" value="TWO-COMPONENT SENSOR PPRA"/>
    <property type="match status" value="1"/>
</dbReference>
<evidence type="ECO:0000259" key="7">
    <source>
        <dbReference type="PROSITE" id="PS50109"/>
    </source>
</evidence>
<dbReference type="InterPro" id="IPR036890">
    <property type="entry name" value="HATPase_C_sf"/>
</dbReference>
<dbReference type="Gene3D" id="3.30.565.10">
    <property type="entry name" value="Histidine kinase-like ATPase, C-terminal domain"/>
    <property type="match status" value="1"/>
</dbReference>
<keyword evidence="5" id="KW-0175">Coiled coil</keyword>
<sequence>MKNTIAMLRYRVSRCNGDARGASLGLVPRVECRKGWRGTREPITLVLRVMCVIFAATGLSLCHVSAGQSVRVGIFQNDPLVFQDEGGTPRGIYVDLLKEIAKKEKWSLTYVPGSWNDGLDNLRTGRIDVMTSITHTAERDAYMDFSRENVLMMWGLVYVGTHVDVQNLLDMQGLRVAVLKGGINGINFKNLVDTFKVSCDLISVSTYAEVFECISSGRCDAGVLNNVYGKAHEAMYDVSLSPIMFNPFSLVFAVPEGTNDDLVTVLDSTIASWKKDKGSFYYVTLEKWYGNVGAPESHVPPWVFYLSVGGVLVLAFLFVWMRILNHQVTVRTGDLEQANAHLRNEISERRYAEEALRVINRRYHALFQDSPVPLWEEDFSELYARLECLKEKGVSDFRAYFSDNPSELQACVQKVGILDVNQATLNLHQATAKEELLGNLGKLFTESSLEVFVEEVVALAAGKAEYESEAEVKTLSGEVRQIYLRLKIDYEQHGSVRGLLATLDITERKRGEAEREKLKNQLLHAQKMESVGRLAGGVAHDYNNALSVIMGFTELAMEHVDSNEPLQEHLEEVFKAAKRATDITRQLLAFARKQAIAPMPIDLNRNIGGMLKMLRRLIGEDIELTWRPGEELWPVKMDPTQLDQILANLCVNARDAIEGTGKVTIETGKMTLGDVYSNTHAGFVPGEYVVLIVSDNGSGIEKEILDHIFEPFFTTKEVDEGTGLGLATVYGIVKQNRGFVNVYSELGRGTTIRIYLPRHSDVAVKPEARVPARAPVAHGETILLVEDDLAILKLTKKILTGLGYTVLTAGKPEEALKQAEMHSGEIHLLVTDVIMPGMNGRELAGQLLRFCPKVSALYMSGYTANVIAHHGVLEKGVHFIQKPFSKMGLASAIRSALGES</sequence>
<evidence type="ECO:0000313" key="9">
    <source>
        <dbReference type="EMBL" id="BCS96279.1"/>
    </source>
</evidence>
<dbReference type="InterPro" id="IPR036097">
    <property type="entry name" value="HisK_dim/P_sf"/>
</dbReference>
<dbReference type="Gene3D" id="1.10.287.130">
    <property type="match status" value="1"/>
</dbReference>
<feature type="modified residue" description="4-aspartylphosphate" evidence="4">
    <location>
        <position position="832"/>
    </location>
</feature>
<evidence type="ECO:0000313" key="10">
    <source>
        <dbReference type="Proteomes" id="UP001320148"/>
    </source>
</evidence>
<evidence type="ECO:0000256" key="4">
    <source>
        <dbReference type="PROSITE-ProRule" id="PRU00169"/>
    </source>
</evidence>
<keyword evidence="6" id="KW-0472">Membrane</keyword>
<comment type="catalytic activity">
    <reaction evidence="1">
        <text>ATP + protein L-histidine = ADP + protein N-phospho-L-histidine.</text>
        <dbReference type="EC" id="2.7.13.3"/>
    </reaction>
</comment>
<evidence type="ECO:0000259" key="8">
    <source>
        <dbReference type="PROSITE" id="PS50110"/>
    </source>
</evidence>
<proteinExistence type="predicted"/>
<feature type="domain" description="Response regulatory" evidence="8">
    <location>
        <begin position="781"/>
        <end position="897"/>
    </location>
</feature>
<reference evidence="9 10" key="1">
    <citation type="submission" date="2021-02" db="EMBL/GenBank/DDBJ databases">
        <title>Complete genome of Desulfoluna sp. strain ASN36.</title>
        <authorList>
            <person name="Takahashi A."/>
            <person name="Kojima H."/>
            <person name="Fukui M."/>
        </authorList>
    </citation>
    <scope>NUCLEOTIDE SEQUENCE [LARGE SCALE GENOMIC DNA]</scope>
    <source>
        <strain evidence="9 10">ASN36</strain>
    </source>
</reference>
<dbReference type="InterPro" id="IPR003661">
    <property type="entry name" value="HisK_dim/P_dom"/>
</dbReference>
<dbReference type="InterPro" id="IPR005467">
    <property type="entry name" value="His_kinase_dom"/>
</dbReference>
<dbReference type="SUPFAM" id="SSF47384">
    <property type="entry name" value="Homodimeric domain of signal transducing histidine kinase"/>
    <property type="match status" value="1"/>
</dbReference>
<dbReference type="SUPFAM" id="SSF55874">
    <property type="entry name" value="ATPase domain of HSP90 chaperone/DNA topoisomerase II/histidine kinase"/>
    <property type="match status" value="1"/>
</dbReference>
<feature type="transmembrane region" description="Helical" evidence="6">
    <location>
        <begin position="43"/>
        <end position="61"/>
    </location>
</feature>
<organism evidence="9 10">
    <name type="scientific">Desulfoluna limicola</name>
    <dbReference type="NCBI Taxonomy" id="2810562"/>
    <lineage>
        <taxon>Bacteria</taxon>
        <taxon>Pseudomonadati</taxon>
        <taxon>Thermodesulfobacteriota</taxon>
        <taxon>Desulfobacteria</taxon>
        <taxon>Desulfobacterales</taxon>
        <taxon>Desulfolunaceae</taxon>
        <taxon>Desulfoluna</taxon>
    </lineage>
</organism>
<evidence type="ECO:0000256" key="1">
    <source>
        <dbReference type="ARBA" id="ARBA00000085"/>
    </source>
</evidence>
<dbReference type="SMART" id="SM00448">
    <property type="entry name" value="REC"/>
    <property type="match status" value="1"/>
</dbReference>
<accession>A0ABN6F5H7</accession>
<feature type="domain" description="Histidine kinase" evidence="7">
    <location>
        <begin position="537"/>
        <end position="760"/>
    </location>
</feature>
<dbReference type="InterPro" id="IPR003594">
    <property type="entry name" value="HATPase_dom"/>
</dbReference>
<dbReference type="RefSeq" id="WP_236892609.1">
    <property type="nucleotide sequence ID" value="NZ_AP024488.1"/>
</dbReference>
<dbReference type="SUPFAM" id="SSF53850">
    <property type="entry name" value="Periplasmic binding protein-like II"/>
    <property type="match status" value="1"/>
</dbReference>
<dbReference type="InterPro" id="IPR035965">
    <property type="entry name" value="PAS-like_dom_sf"/>
</dbReference>
<evidence type="ECO:0000256" key="5">
    <source>
        <dbReference type="SAM" id="Coils"/>
    </source>
</evidence>
<dbReference type="SUPFAM" id="SSF52172">
    <property type="entry name" value="CheY-like"/>
    <property type="match status" value="1"/>
</dbReference>
<dbReference type="EC" id="2.7.13.3" evidence="2"/>
<dbReference type="Pfam" id="PF00497">
    <property type="entry name" value="SBP_bac_3"/>
    <property type="match status" value="1"/>
</dbReference>
<name>A0ABN6F5H7_9BACT</name>
<dbReference type="PRINTS" id="PR00344">
    <property type="entry name" value="BCTRLSENSOR"/>
</dbReference>
<dbReference type="InterPro" id="IPR011006">
    <property type="entry name" value="CheY-like_superfamily"/>
</dbReference>